<evidence type="ECO:0000313" key="1">
    <source>
        <dbReference type="EMBL" id="KUK46318.1"/>
    </source>
</evidence>
<evidence type="ECO:0000313" key="2">
    <source>
        <dbReference type="Proteomes" id="UP000064249"/>
    </source>
</evidence>
<reference evidence="1 2" key="1">
    <citation type="journal article" date="2015" name="MBio">
        <title>Genome-Resolved Metagenomic Analysis Reveals Roles for Candidate Phyla and Other Microbial Community Members in Biogeochemical Transformations in Oil Reservoirs.</title>
        <authorList>
            <person name="Hu P."/>
            <person name="Tom L."/>
            <person name="Singh A."/>
            <person name="Thomas B.C."/>
            <person name="Baker B.J."/>
            <person name="Piceno Y.M."/>
            <person name="Andersen G.L."/>
            <person name="Banfield J.F."/>
        </authorList>
    </citation>
    <scope>NUCLEOTIDE SEQUENCE [LARGE SCALE GENOMIC DNA]</scope>
    <source>
        <strain evidence="1">46_16</strain>
    </source>
</reference>
<accession>A0A117LGS3</accession>
<comment type="caution">
    <text evidence="1">The sequence shown here is derived from an EMBL/GenBank/DDBJ whole genome shotgun (WGS) entry which is preliminary data.</text>
</comment>
<dbReference type="EMBL" id="LGFU01000040">
    <property type="protein sequence ID" value="KUK46318.1"/>
    <property type="molecule type" value="Genomic_DNA"/>
</dbReference>
<protein>
    <submittedName>
        <fullName evidence="1">Uncharacterized protein</fullName>
    </submittedName>
</protein>
<proteinExistence type="predicted"/>
<dbReference type="AlphaFoldDB" id="A0A117LGS3"/>
<dbReference type="Proteomes" id="UP000064249">
    <property type="component" value="Unassembled WGS sequence"/>
</dbReference>
<name>A0A117LGS3_9CHLR</name>
<sequence>MLKKIENYTYSNNSHNQEYSRLLSAAVINRNFCNMLLSDPAKAINSGYSGEKFNLSKDAQDKVSTIHASSLQEFAAKLAVL</sequence>
<gene>
    <name evidence="1" type="ORF">XD73_0813</name>
</gene>
<organism evidence="1 2">
    <name type="scientific">Anaerolinea thermophila</name>
    <dbReference type="NCBI Taxonomy" id="167964"/>
    <lineage>
        <taxon>Bacteria</taxon>
        <taxon>Bacillati</taxon>
        <taxon>Chloroflexota</taxon>
        <taxon>Anaerolineae</taxon>
        <taxon>Anaerolineales</taxon>
        <taxon>Anaerolineaceae</taxon>
        <taxon>Anaerolinea</taxon>
    </lineage>
</organism>